<dbReference type="InterPro" id="IPR004879">
    <property type="entry name" value="Ssp411-like_TRX"/>
</dbReference>
<name>A0ABS6RZ96_9BACT</name>
<dbReference type="PIRSF" id="PIRSF006402">
    <property type="entry name" value="UCP006402_thioredoxin"/>
    <property type="match status" value="1"/>
</dbReference>
<reference evidence="2 3" key="1">
    <citation type="journal article" date="2020" name="J Geophys Res Biogeosci">
        <title>Magnetotaxis as an Adaptation to Enable Bacterial Shuttling of Microbial Sulfur and Sulfur Cycling Across Aquatic Oxic#Anoxic Interfaces.</title>
        <authorList>
            <person name="Li J."/>
            <person name="Liu P."/>
            <person name="Wang J."/>
            <person name="Roberts A.P."/>
            <person name="Pan Y."/>
        </authorList>
    </citation>
    <scope>NUCLEOTIDE SEQUENCE [LARGE SCALE GENOMIC DNA]</scope>
    <source>
        <strain evidence="2 3">MYR-1_YQ</strain>
    </source>
</reference>
<dbReference type="Proteomes" id="UP001196980">
    <property type="component" value="Unassembled WGS sequence"/>
</dbReference>
<organism evidence="2 3">
    <name type="scientific">Candidatus Magnetobacterium casense</name>
    <dbReference type="NCBI Taxonomy" id="1455061"/>
    <lineage>
        <taxon>Bacteria</taxon>
        <taxon>Pseudomonadati</taxon>
        <taxon>Nitrospirota</taxon>
        <taxon>Thermodesulfovibrionia</taxon>
        <taxon>Thermodesulfovibrionales</taxon>
        <taxon>Candidatus Magnetobacteriaceae</taxon>
        <taxon>Candidatus Magnetobacterium</taxon>
    </lineage>
</organism>
<keyword evidence="3" id="KW-1185">Reference proteome</keyword>
<accession>A0ABS6RZ96</accession>
<dbReference type="PANTHER" id="PTHR42899:SF1">
    <property type="entry name" value="SPERMATOGENESIS-ASSOCIATED PROTEIN 20"/>
    <property type="match status" value="1"/>
</dbReference>
<dbReference type="Pfam" id="PF03190">
    <property type="entry name" value="Thioredox_DsbH"/>
    <property type="match status" value="1"/>
</dbReference>
<gene>
    <name evidence="2" type="ORF">HWQ67_10290</name>
</gene>
<sequence length="591" mass="66120">MQHADNPVDWYPWGAEAFTAAQTQDKPVFVSIGYSTCHWCHVMAHESFEDNDVAAILNDSFICVKVDREERPDVDSVYINACQIMTGTAGWPLTVIMTPDKKPFFVGTYIPRSTRNGYLGLIEIAARISDLWQTRKADLLAMANKAIDAMKASLTTTNINPDYAPDTSLSDKAYQQLLGKYDPENGGFGTAPKFPAAHNLMFLMRHFRRTNDPNALEMVETTLSKLRQGGIFDQLGFGFHRYSTDAQWLVPHFEKMLYDQAMLTIAYAEAFQLTGKGVYETTLREVLTYVLRDMRDARGGFYCSEDADSDGVEGLFYLWRYDEITEALGETATVELAIDVFNVRREGNFHNELTKSMDGRNILHLRDTPPKSGVNTVFDAVVTELLQKRRQRIAPFKDTKILTDWNGLMIGALAVAARVVNEPLYLDAAKAATDFILTAMSAPDGRLRHCYKDGNSSIDATLDDYAFLVYGLTELYESSLNADYLHEAGRLNKVMIDDFQDTSGGGFYMTPSGNTELPVRPKDVYDGAYPSGNSLALVNLVRLSRLTADTELKAKAHRLISVFATTVQQAPLAYTMFLNGVDLFLCGEKER</sequence>
<dbReference type="InterPro" id="IPR024705">
    <property type="entry name" value="Ssp411"/>
</dbReference>
<comment type="caution">
    <text evidence="2">The sequence shown here is derived from an EMBL/GenBank/DDBJ whole genome shotgun (WGS) entry which is preliminary data.</text>
</comment>
<feature type="domain" description="Spermatogenesis-associated protein 20-like TRX" evidence="1">
    <location>
        <begin position="2"/>
        <end position="150"/>
    </location>
</feature>
<protein>
    <submittedName>
        <fullName evidence="2">Thioredoxin domain-containing protein</fullName>
    </submittedName>
</protein>
<evidence type="ECO:0000259" key="1">
    <source>
        <dbReference type="Pfam" id="PF03190"/>
    </source>
</evidence>
<dbReference type="CDD" id="cd02955">
    <property type="entry name" value="SSP411"/>
    <property type="match status" value="1"/>
</dbReference>
<dbReference type="EMBL" id="JABXWD010000176">
    <property type="protein sequence ID" value="MBV6341974.1"/>
    <property type="molecule type" value="Genomic_DNA"/>
</dbReference>
<evidence type="ECO:0000313" key="2">
    <source>
        <dbReference type="EMBL" id="MBV6341974.1"/>
    </source>
</evidence>
<proteinExistence type="predicted"/>
<dbReference type="PANTHER" id="PTHR42899">
    <property type="entry name" value="SPERMATOGENESIS-ASSOCIATED PROTEIN 20"/>
    <property type="match status" value="1"/>
</dbReference>
<evidence type="ECO:0000313" key="3">
    <source>
        <dbReference type="Proteomes" id="UP001196980"/>
    </source>
</evidence>